<evidence type="ECO:0000256" key="3">
    <source>
        <dbReference type="ARBA" id="ARBA00022840"/>
    </source>
</evidence>
<dbReference type="SUPFAM" id="SSF100950">
    <property type="entry name" value="NagB/RpiA/CoA transferase-like"/>
    <property type="match status" value="1"/>
</dbReference>
<evidence type="ECO:0000256" key="1">
    <source>
        <dbReference type="ARBA" id="ARBA00010638"/>
    </source>
</evidence>
<dbReference type="GO" id="GO:0035999">
    <property type="term" value="P:tetrahydrofolate interconversion"/>
    <property type="evidence" value="ECO:0007669"/>
    <property type="project" value="TreeGrafter"/>
</dbReference>
<gene>
    <name evidence="7" type="ORF">LECACI_7A007155</name>
</gene>
<reference evidence="7" key="1">
    <citation type="submission" date="2023-11" db="EMBL/GenBank/DDBJ databases">
        <authorList>
            <person name="Alioto T."/>
            <person name="Alioto T."/>
            <person name="Gomez Garrido J."/>
        </authorList>
    </citation>
    <scope>NUCLEOTIDE SEQUENCE</scope>
</reference>
<dbReference type="GO" id="GO:0030272">
    <property type="term" value="F:5-formyltetrahydrofolate cyclo-ligase activity"/>
    <property type="evidence" value="ECO:0007669"/>
    <property type="project" value="UniProtKB-EC"/>
</dbReference>
<comment type="caution">
    <text evidence="7">The sequence shown here is derived from an EMBL/GenBank/DDBJ whole genome shotgun (WGS) entry which is preliminary data.</text>
</comment>
<feature type="binding site" evidence="6">
    <location>
        <begin position="10"/>
        <end position="14"/>
    </location>
    <ligand>
        <name>ATP</name>
        <dbReference type="ChEBI" id="CHEBI:30616"/>
    </ligand>
</feature>
<keyword evidence="2 6" id="KW-0547">Nucleotide-binding</keyword>
<feature type="binding site" evidence="6">
    <location>
        <begin position="172"/>
        <end position="180"/>
    </location>
    <ligand>
        <name>ATP</name>
        <dbReference type="ChEBI" id="CHEBI:30616"/>
    </ligand>
</feature>
<dbReference type="PANTHER" id="PTHR23407">
    <property type="entry name" value="ATPASE INHIBITOR/5-FORMYLTETRAHYDROFOLATE CYCLO-LIGASE"/>
    <property type="match status" value="1"/>
</dbReference>
<name>A0AAI8Z3Y9_9PEZI</name>
<dbReference type="Proteomes" id="UP001296104">
    <property type="component" value="Unassembled WGS sequence"/>
</dbReference>
<dbReference type="PANTHER" id="PTHR23407:SF1">
    <property type="entry name" value="5-FORMYLTETRAHYDROFOLATE CYCLO-LIGASE"/>
    <property type="match status" value="1"/>
</dbReference>
<dbReference type="EC" id="6.3.3.2" evidence="5"/>
<protein>
    <recommendedName>
        <fullName evidence="5">5-formyltetrahydrofolate cyclo-ligase</fullName>
        <ecNumber evidence="5">6.3.3.2</ecNumber>
    </recommendedName>
</protein>
<keyword evidence="8" id="KW-1185">Reference proteome</keyword>
<dbReference type="GO" id="GO:0009396">
    <property type="term" value="P:folic acid-containing compound biosynthetic process"/>
    <property type="evidence" value="ECO:0007669"/>
    <property type="project" value="TreeGrafter"/>
</dbReference>
<evidence type="ECO:0000256" key="4">
    <source>
        <dbReference type="ARBA" id="ARBA00036539"/>
    </source>
</evidence>
<dbReference type="InterPro" id="IPR037171">
    <property type="entry name" value="NagB/RpiA_transferase-like"/>
</dbReference>
<dbReference type="AlphaFoldDB" id="A0AAI8Z3Y9"/>
<dbReference type="GO" id="GO:0005524">
    <property type="term" value="F:ATP binding"/>
    <property type="evidence" value="ECO:0007669"/>
    <property type="project" value="UniProtKB-KW"/>
</dbReference>
<dbReference type="PIRSF" id="PIRSF006806">
    <property type="entry name" value="FTHF_cligase"/>
    <property type="match status" value="1"/>
</dbReference>
<dbReference type="EMBL" id="CAVMBE010000056">
    <property type="protein sequence ID" value="CAK4031997.1"/>
    <property type="molecule type" value="Genomic_DNA"/>
</dbReference>
<feature type="binding site" evidence="6">
    <location>
        <position position="56"/>
    </location>
    <ligand>
        <name>substrate</name>
    </ligand>
</feature>
<evidence type="ECO:0000256" key="5">
    <source>
        <dbReference type="ARBA" id="ARBA00038966"/>
    </source>
</evidence>
<evidence type="ECO:0000313" key="7">
    <source>
        <dbReference type="EMBL" id="CAK4031997.1"/>
    </source>
</evidence>
<dbReference type="InterPro" id="IPR024185">
    <property type="entry name" value="FTHF_cligase-like_sf"/>
</dbReference>
<keyword evidence="3 6" id="KW-0067">ATP-binding</keyword>
<evidence type="ECO:0000256" key="2">
    <source>
        <dbReference type="ARBA" id="ARBA00022741"/>
    </source>
</evidence>
<evidence type="ECO:0000313" key="8">
    <source>
        <dbReference type="Proteomes" id="UP001296104"/>
    </source>
</evidence>
<dbReference type="Pfam" id="PF01812">
    <property type="entry name" value="5-FTHF_cyc-lig"/>
    <property type="match status" value="1"/>
</dbReference>
<comment type="catalytic activity">
    <reaction evidence="4">
        <text>(6S)-5-formyl-5,6,7,8-tetrahydrofolate + ATP = (6R)-5,10-methenyltetrahydrofolate + ADP + phosphate</text>
        <dbReference type="Rhea" id="RHEA:10488"/>
        <dbReference type="ChEBI" id="CHEBI:30616"/>
        <dbReference type="ChEBI" id="CHEBI:43474"/>
        <dbReference type="ChEBI" id="CHEBI:57455"/>
        <dbReference type="ChEBI" id="CHEBI:57457"/>
        <dbReference type="ChEBI" id="CHEBI:456216"/>
        <dbReference type="EC" id="6.3.3.2"/>
    </reaction>
</comment>
<dbReference type="Gene3D" id="3.40.50.10420">
    <property type="entry name" value="NagB/RpiA/CoA transferase-like"/>
    <property type="match status" value="1"/>
</dbReference>
<accession>A0AAI8Z3Y9</accession>
<organism evidence="7 8">
    <name type="scientific">Lecanosticta acicola</name>
    <dbReference type="NCBI Taxonomy" id="111012"/>
    <lineage>
        <taxon>Eukaryota</taxon>
        <taxon>Fungi</taxon>
        <taxon>Dikarya</taxon>
        <taxon>Ascomycota</taxon>
        <taxon>Pezizomycotina</taxon>
        <taxon>Dothideomycetes</taxon>
        <taxon>Dothideomycetidae</taxon>
        <taxon>Mycosphaerellales</taxon>
        <taxon>Mycosphaerellaceae</taxon>
        <taxon>Lecanosticta</taxon>
    </lineage>
</organism>
<comment type="similarity">
    <text evidence="1">Belongs to the 5-formyltetrahydrofolate cyclo-ligase family.</text>
</comment>
<proteinExistence type="inferred from homology"/>
<feature type="binding site" evidence="6">
    <location>
        <position position="62"/>
    </location>
    <ligand>
        <name>substrate</name>
    </ligand>
</feature>
<evidence type="ECO:0000256" key="6">
    <source>
        <dbReference type="PIRSR" id="PIRSR006806-1"/>
    </source>
</evidence>
<dbReference type="GO" id="GO:0005739">
    <property type="term" value="C:mitochondrion"/>
    <property type="evidence" value="ECO:0007669"/>
    <property type="project" value="TreeGrafter"/>
</dbReference>
<dbReference type="InterPro" id="IPR002698">
    <property type="entry name" value="FTHF_cligase"/>
</dbReference>
<sequence length="239" mass="26439">MASEARQEAKKQLRSDIKERLSGISEASVTEQSRKAQDIVRKLPQYQEASRVGIYLSMPKAEAQTDLLVRDALQTGKAVFVPHIYAVGSERPKRKVMDMLRLASLDEYDGLERDAWEIPKLSREGRESRENAMGGLGLSLNTEDGSSKEIEGASGLDLIVVPGVAFDPQMNRTGHGAAFYDTFLTRFCEGDKRRKPHLVGLCLAEQICPSGQLVMQDWDWKVDAVAVGDGSLLTSENIQ</sequence>